<dbReference type="CDD" id="cd06558">
    <property type="entry name" value="crotonase-like"/>
    <property type="match status" value="1"/>
</dbReference>
<dbReference type="OrthoDB" id="8452484at2"/>
<dbReference type="Pfam" id="PF00378">
    <property type="entry name" value="ECH_1"/>
    <property type="match status" value="1"/>
</dbReference>
<dbReference type="PANTHER" id="PTHR11941:SF54">
    <property type="entry name" value="ENOYL-COA HYDRATASE, MITOCHONDRIAL"/>
    <property type="match status" value="1"/>
</dbReference>
<evidence type="ECO:0000256" key="5">
    <source>
        <dbReference type="ARBA" id="ARBA00023717"/>
    </source>
</evidence>
<evidence type="ECO:0000256" key="6">
    <source>
        <dbReference type="RuleBase" id="RU003707"/>
    </source>
</evidence>
<dbReference type="InterPro" id="IPR018376">
    <property type="entry name" value="Enoyl-CoA_hyd/isom_CS"/>
</dbReference>
<dbReference type="GO" id="GO:0006635">
    <property type="term" value="P:fatty acid beta-oxidation"/>
    <property type="evidence" value="ECO:0007669"/>
    <property type="project" value="TreeGrafter"/>
</dbReference>
<dbReference type="InterPro" id="IPR014748">
    <property type="entry name" value="Enoyl-CoA_hydra_C"/>
</dbReference>
<evidence type="ECO:0000256" key="3">
    <source>
        <dbReference type="ARBA" id="ARBA00023239"/>
    </source>
</evidence>
<organism evidence="7 8">
    <name type="scientific">Parenemella sanctibonifatiensis</name>
    <dbReference type="NCBI Taxonomy" id="2016505"/>
    <lineage>
        <taxon>Bacteria</taxon>
        <taxon>Bacillati</taxon>
        <taxon>Actinomycetota</taxon>
        <taxon>Actinomycetes</taxon>
        <taxon>Propionibacteriales</taxon>
        <taxon>Propionibacteriaceae</taxon>
        <taxon>Parenemella</taxon>
    </lineage>
</organism>
<dbReference type="EC" id="4.2.1.17" evidence="2"/>
<gene>
    <name evidence="7" type="ORF">CGZ91_00690</name>
</gene>
<dbReference type="SUPFAM" id="SSF52096">
    <property type="entry name" value="ClpP/crotonase"/>
    <property type="match status" value="1"/>
</dbReference>
<dbReference type="PANTHER" id="PTHR11941">
    <property type="entry name" value="ENOYL-COA HYDRATASE-RELATED"/>
    <property type="match status" value="1"/>
</dbReference>
<dbReference type="RefSeq" id="WP_094452090.1">
    <property type="nucleotide sequence ID" value="NZ_NMVJ01000001.1"/>
</dbReference>
<evidence type="ECO:0000256" key="1">
    <source>
        <dbReference type="ARBA" id="ARBA00005254"/>
    </source>
</evidence>
<accession>A0A255EM60</accession>
<dbReference type="InterPro" id="IPR001753">
    <property type="entry name" value="Enoyl-CoA_hydra/iso"/>
</dbReference>
<evidence type="ECO:0000256" key="2">
    <source>
        <dbReference type="ARBA" id="ARBA00012076"/>
    </source>
</evidence>
<comment type="caution">
    <text evidence="7">The sequence shown here is derived from an EMBL/GenBank/DDBJ whole genome shotgun (WGS) entry which is preliminary data.</text>
</comment>
<comment type="similarity">
    <text evidence="1 6">Belongs to the enoyl-CoA hydratase/isomerase family.</text>
</comment>
<comment type="catalytic activity">
    <reaction evidence="4">
        <text>a (3S)-3-hydroxyacyl-CoA = a (2E)-enoyl-CoA + H2O</text>
        <dbReference type="Rhea" id="RHEA:16105"/>
        <dbReference type="ChEBI" id="CHEBI:15377"/>
        <dbReference type="ChEBI" id="CHEBI:57318"/>
        <dbReference type="ChEBI" id="CHEBI:58856"/>
        <dbReference type="EC" id="4.2.1.17"/>
    </reaction>
</comment>
<keyword evidence="8" id="KW-1185">Reference proteome</keyword>
<dbReference type="Proteomes" id="UP000216300">
    <property type="component" value="Unassembled WGS sequence"/>
</dbReference>
<dbReference type="GO" id="GO:0004300">
    <property type="term" value="F:enoyl-CoA hydratase activity"/>
    <property type="evidence" value="ECO:0007669"/>
    <property type="project" value="UniProtKB-EC"/>
</dbReference>
<protein>
    <recommendedName>
        <fullName evidence="2">enoyl-CoA hydratase</fullName>
        <ecNumber evidence="2">4.2.1.17</ecNumber>
    </recommendedName>
</protein>
<sequence length="268" mass="28484">MTTADAPTPQQGQVTWQTSEDGQTATILVDRPAKLNAMSLEMIADLHRVVNEIETSDARVVVVRTAGEKVFCVGADIKQFLQLTPVQMHRIWLRRGHEAYDALARLPMPTVAVIDGLALGGGLELALACDIRIISTKAEVGLPEVGLGTIPGWGGVSRLPRLIGPVRAADLVLTRRRLSAQESLDWGICTRIAHPAQLEQETDQLVAELLTASPQAQAVAKELLALAPFGAPGQLGESLGGALTAATDDFAEGTAAFAERRDATFPNA</sequence>
<name>A0A255EM60_9ACTN</name>
<dbReference type="AlphaFoldDB" id="A0A255EM60"/>
<keyword evidence="3" id="KW-0456">Lyase</keyword>
<reference evidence="7 8" key="1">
    <citation type="submission" date="2017-07" db="EMBL/GenBank/DDBJ databases">
        <title>Draft whole genome sequences of clinical Proprionibacteriaceae strains.</title>
        <authorList>
            <person name="Bernier A.-M."/>
            <person name="Bernard K."/>
            <person name="Domingo M.-C."/>
        </authorList>
    </citation>
    <scope>NUCLEOTIDE SEQUENCE [LARGE SCALE GENOMIC DNA]</scope>
    <source>
        <strain evidence="7 8">NML 150081</strain>
    </source>
</reference>
<evidence type="ECO:0000313" key="7">
    <source>
        <dbReference type="EMBL" id="OYN92071.1"/>
    </source>
</evidence>
<dbReference type="EMBL" id="NMVJ01000001">
    <property type="protein sequence ID" value="OYN92071.1"/>
    <property type="molecule type" value="Genomic_DNA"/>
</dbReference>
<proteinExistence type="inferred from homology"/>
<comment type="catalytic activity">
    <reaction evidence="5">
        <text>a 4-saturated-(3S)-3-hydroxyacyl-CoA = a (3E)-enoyl-CoA + H2O</text>
        <dbReference type="Rhea" id="RHEA:20724"/>
        <dbReference type="ChEBI" id="CHEBI:15377"/>
        <dbReference type="ChEBI" id="CHEBI:58521"/>
        <dbReference type="ChEBI" id="CHEBI:137480"/>
        <dbReference type="EC" id="4.2.1.17"/>
    </reaction>
</comment>
<dbReference type="InterPro" id="IPR029045">
    <property type="entry name" value="ClpP/crotonase-like_dom_sf"/>
</dbReference>
<dbReference type="Gene3D" id="3.90.226.10">
    <property type="entry name" value="2-enoyl-CoA Hydratase, Chain A, domain 1"/>
    <property type="match status" value="1"/>
</dbReference>
<dbReference type="PROSITE" id="PS00166">
    <property type="entry name" value="ENOYL_COA_HYDRATASE"/>
    <property type="match status" value="1"/>
</dbReference>
<evidence type="ECO:0000256" key="4">
    <source>
        <dbReference type="ARBA" id="ARBA00023709"/>
    </source>
</evidence>
<dbReference type="Gene3D" id="1.10.12.10">
    <property type="entry name" value="Lyase 2-enoyl-coa Hydratase, Chain A, domain 2"/>
    <property type="match status" value="1"/>
</dbReference>
<dbReference type="FunFam" id="3.90.226.10:FF:000009">
    <property type="entry name" value="Carnitinyl-CoA dehydratase"/>
    <property type="match status" value="1"/>
</dbReference>
<evidence type="ECO:0000313" key="8">
    <source>
        <dbReference type="Proteomes" id="UP000216300"/>
    </source>
</evidence>